<dbReference type="InterPro" id="IPR000560">
    <property type="entry name" value="His_Pase_clade-2"/>
</dbReference>
<dbReference type="PANTHER" id="PTHR20963:SF43">
    <property type="entry name" value="PUTATIVE (AFU_ORTHOLOGUE AFUA_7G01240)-RELATED"/>
    <property type="match status" value="1"/>
</dbReference>
<keyword evidence="3" id="KW-1185">Reference proteome</keyword>
<organism evidence="2 3">
    <name type="scientific">Aspergillus mulundensis</name>
    <dbReference type="NCBI Taxonomy" id="1810919"/>
    <lineage>
        <taxon>Eukaryota</taxon>
        <taxon>Fungi</taxon>
        <taxon>Dikarya</taxon>
        <taxon>Ascomycota</taxon>
        <taxon>Pezizomycotina</taxon>
        <taxon>Eurotiomycetes</taxon>
        <taxon>Eurotiomycetidae</taxon>
        <taxon>Eurotiales</taxon>
        <taxon>Aspergillaceae</taxon>
        <taxon>Aspergillus</taxon>
        <taxon>Aspergillus subgen. Nidulantes</taxon>
    </lineage>
</organism>
<protein>
    <recommendedName>
        <fullName evidence="4">Phytase</fullName>
    </recommendedName>
</protein>
<sequence length="631" mass="69226">MDEAIDERIGKLPSKIEDVYRKILDRIKQGPSQADRKYTFNALHWLLSAQQTLTVLAALRLTLWCRERDSLAVGNKTIAEKPWGLRNKGFQVYGLAGKTEDAMRLNVAVALAAAGFVTAIPHPSSSAPSAPTGSSYASGFDMTRSWANLSPYKGADSFGVPKGVPTGCELSQVHVLHRHAERYPTDYPLDGEGMEDFAAKLVNHSEAHGGKVASGPLSFLNDWEYLLGSDTLMETGAATEATSGANFWIKYGRLLYRPDRDHVAAWNGSLNVYPNGTARPKPVFRTTSQARILESARWWLSGFFGNSGANSSYEQYDLVIIPEASGYNNTLASYDSCPGDMTEGDDSAEVFIPRYTKDTIARLSPYFSNNFNLTAYDILAMQNLCAYEYTSFGASAFCTLFTEQEWKDYAYNIDIQYYGDYAYGSPTGRAQGIGYVLELAARLQGHLITSSDTSINATLDNNLDTFPLDQPFYMDMSHDDIILSVLSALGLEYFNFGPNGLPGNVDHAPANRTFKLSEMTPFGARFISEVWTCPANVSFASLNPVLYTNPRLEGSNGTSKYIRFVLNSAPLPLDGLLGCEDAVNGFCALDRFLEGVPTLKEKAQYQKACFGDYPTGEQVGDGAPTSQTLLV</sequence>
<dbReference type="STRING" id="1810919.A0A3D8R3W0"/>
<dbReference type="SUPFAM" id="SSF53254">
    <property type="entry name" value="Phosphoglycerate mutase-like"/>
    <property type="match status" value="1"/>
</dbReference>
<dbReference type="AlphaFoldDB" id="A0A3D8R3W0"/>
<dbReference type="EMBL" id="PVWQ01000011">
    <property type="protein sequence ID" value="RDW68743.1"/>
    <property type="molecule type" value="Genomic_DNA"/>
</dbReference>
<keyword evidence="1" id="KW-0378">Hydrolase</keyword>
<evidence type="ECO:0000313" key="2">
    <source>
        <dbReference type="EMBL" id="RDW68743.1"/>
    </source>
</evidence>
<comment type="caution">
    <text evidence="2">The sequence shown here is derived from an EMBL/GenBank/DDBJ whole genome shotgun (WGS) entry which is preliminary data.</text>
</comment>
<dbReference type="CDD" id="cd07061">
    <property type="entry name" value="HP_HAP_like"/>
    <property type="match status" value="1"/>
</dbReference>
<evidence type="ECO:0000256" key="1">
    <source>
        <dbReference type="ARBA" id="ARBA00022801"/>
    </source>
</evidence>
<accession>A0A3D8R3W0</accession>
<dbReference type="InterPro" id="IPR029033">
    <property type="entry name" value="His_PPase_superfam"/>
</dbReference>
<dbReference type="PANTHER" id="PTHR20963">
    <property type="entry name" value="MULTIPLE INOSITOL POLYPHOSPHATE PHOSPHATASE-RELATED"/>
    <property type="match status" value="1"/>
</dbReference>
<proteinExistence type="predicted"/>
<dbReference type="GeneID" id="38118873"/>
<dbReference type="Pfam" id="PF00328">
    <property type="entry name" value="His_Phos_2"/>
    <property type="match status" value="1"/>
</dbReference>
<dbReference type="Proteomes" id="UP000256690">
    <property type="component" value="Unassembled WGS sequence"/>
</dbReference>
<name>A0A3D8R3W0_9EURO</name>
<dbReference type="Gene3D" id="3.40.50.1240">
    <property type="entry name" value="Phosphoglycerate mutase-like"/>
    <property type="match status" value="1"/>
</dbReference>
<dbReference type="RefSeq" id="XP_026600532.1">
    <property type="nucleotide sequence ID" value="XM_026750519.1"/>
</dbReference>
<evidence type="ECO:0008006" key="4">
    <source>
        <dbReference type="Google" id="ProtNLM"/>
    </source>
</evidence>
<dbReference type="GO" id="GO:0003993">
    <property type="term" value="F:acid phosphatase activity"/>
    <property type="evidence" value="ECO:0007669"/>
    <property type="project" value="TreeGrafter"/>
</dbReference>
<gene>
    <name evidence="2" type="ORF">DSM5745_08503</name>
</gene>
<dbReference type="FunFam" id="3.40.50.1240:FF:000045">
    <property type="entry name" value="Extracellular phytase, putative"/>
    <property type="match status" value="1"/>
</dbReference>
<reference evidence="2 3" key="1">
    <citation type="journal article" date="2018" name="IMA Fungus">
        <title>IMA Genome-F 9: Draft genome sequence of Annulohypoxylon stygium, Aspergillus mulundensis, Berkeleyomyces basicola (syn. Thielaviopsis basicola), Ceratocystis smalleyi, two Cercospora beticola strains, Coleophoma cylindrospora, Fusarium fracticaudum, Phialophora cf. hyalina, and Morchella septimelata.</title>
        <authorList>
            <person name="Wingfield B.D."/>
            <person name="Bills G.F."/>
            <person name="Dong Y."/>
            <person name="Huang W."/>
            <person name="Nel W.J."/>
            <person name="Swalarsk-Parry B.S."/>
            <person name="Vaghefi N."/>
            <person name="Wilken P.M."/>
            <person name="An Z."/>
            <person name="de Beer Z.W."/>
            <person name="De Vos L."/>
            <person name="Chen L."/>
            <person name="Duong T.A."/>
            <person name="Gao Y."/>
            <person name="Hammerbacher A."/>
            <person name="Kikkert J.R."/>
            <person name="Li Y."/>
            <person name="Li H."/>
            <person name="Li K."/>
            <person name="Li Q."/>
            <person name="Liu X."/>
            <person name="Ma X."/>
            <person name="Naidoo K."/>
            <person name="Pethybridge S.J."/>
            <person name="Sun J."/>
            <person name="Steenkamp E.T."/>
            <person name="van der Nest M.A."/>
            <person name="van Wyk S."/>
            <person name="Wingfield M.J."/>
            <person name="Xiong C."/>
            <person name="Yue Q."/>
            <person name="Zhang X."/>
        </authorList>
    </citation>
    <scope>NUCLEOTIDE SEQUENCE [LARGE SCALE GENOMIC DNA]</scope>
    <source>
        <strain evidence="2 3">DSM 5745</strain>
    </source>
</reference>
<dbReference type="OrthoDB" id="6509975at2759"/>
<evidence type="ECO:0000313" key="3">
    <source>
        <dbReference type="Proteomes" id="UP000256690"/>
    </source>
</evidence>